<dbReference type="InterPro" id="IPR045621">
    <property type="entry name" value="BPD_transp_1_N"/>
</dbReference>
<dbReference type="PANTHER" id="PTHR43163">
    <property type="entry name" value="DIPEPTIDE TRANSPORT SYSTEM PERMEASE PROTEIN DPPB-RELATED"/>
    <property type="match status" value="1"/>
</dbReference>
<comment type="caution">
    <text evidence="9">The sequence shown here is derived from an EMBL/GenBank/DDBJ whole genome shotgun (WGS) entry which is preliminary data.</text>
</comment>
<comment type="subcellular location">
    <subcellularLocation>
        <location evidence="1 7">Cell membrane</location>
        <topology evidence="1 7">Multi-pass membrane protein</topology>
    </subcellularLocation>
</comment>
<protein>
    <submittedName>
        <fullName evidence="9">Peptide ABC transporter permease</fullName>
    </submittedName>
</protein>
<dbReference type="EMBL" id="PGVE01000041">
    <property type="protein sequence ID" value="PLS05453.1"/>
    <property type="molecule type" value="Genomic_DNA"/>
</dbReference>
<organism evidence="9 10">
    <name type="scientific">Neobacillus cucumis</name>
    <dbReference type="NCBI Taxonomy" id="1740721"/>
    <lineage>
        <taxon>Bacteria</taxon>
        <taxon>Bacillati</taxon>
        <taxon>Bacillota</taxon>
        <taxon>Bacilli</taxon>
        <taxon>Bacillales</taxon>
        <taxon>Bacillaceae</taxon>
        <taxon>Neobacillus</taxon>
    </lineage>
</organism>
<feature type="transmembrane region" description="Helical" evidence="7">
    <location>
        <begin position="281"/>
        <end position="307"/>
    </location>
</feature>
<dbReference type="OrthoDB" id="9773683at2"/>
<evidence type="ECO:0000313" key="10">
    <source>
        <dbReference type="Proteomes" id="UP000234950"/>
    </source>
</evidence>
<evidence type="ECO:0000256" key="5">
    <source>
        <dbReference type="ARBA" id="ARBA00022989"/>
    </source>
</evidence>
<dbReference type="GO" id="GO:0005886">
    <property type="term" value="C:plasma membrane"/>
    <property type="evidence" value="ECO:0007669"/>
    <property type="project" value="UniProtKB-SubCell"/>
</dbReference>
<evidence type="ECO:0000313" key="9">
    <source>
        <dbReference type="EMBL" id="PLS05453.1"/>
    </source>
</evidence>
<dbReference type="InterPro" id="IPR000515">
    <property type="entry name" value="MetI-like"/>
</dbReference>
<dbReference type="GO" id="GO:0055085">
    <property type="term" value="P:transmembrane transport"/>
    <property type="evidence" value="ECO:0007669"/>
    <property type="project" value="InterPro"/>
</dbReference>
<evidence type="ECO:0000259" key="8">
    <source>
        <dbReference type="PROSITE" id="PS50928"/>
    </source>
</evidence>
<name>A0A2N5HIW3_9BACI</name>
<dbReference type="CDD" id="cd06261">
    <property type="entry name" value="TM_PBP2"/>
    <property type="match status" value="1"/>
</dbReference>
<feature type="transmembrane region" description="Helical" evidence="7">
    <location>
        <begin position="178"/>
        <end position="197"/>
    </location>
</feature>
<dbReference type="AlphaFoldDB" id="A0A2N5HIW3"/>
<feature type="transmembrane region" description="Helical" evidence="7">
    <location>
        <begin position="235"/>
        <end position="261"/>
    </location>
</feature>
<dbReference type="Pfam" id="PF19300">
    <property type="entry name" value="BPD_transp_1_N"/>
    <property type="match status" value="1"/>
</dbReference>
<dbReference type="PROSITE" id="PS50928">
    <property type="entry name" value="ABC_TM1"/>
    <property type="match status" value="1"/>
</dbReference>
<reference evidence="9 10" key="1">
    <citation type="submission" date="2017-11" db="EMBL/GenBank/DDBJ databases">
        <title>Comparitive Functional Genomics of Dry Heat Resistant strains isolated from the Viking Spacecraft.</title>
        <authorList>
            <person name="Seuylemezian A."/>
            <person name="Cooper K."/>
            <person name="Vaishampayan P."/>
        </authorList>
    </citation>
    <scope>NUCLEOTIDE SEQUENCE [LARGE SCALE GENOMIC DNA]</scope>
    <source>
        <strain evidence="9 10">V32-6</strain>
    </source>
</reference>
<dbReference type="InterPro" id="IPR035906">
    <property type="entry name" value="MetI-like_sf"/>
</dbReference>
<keyword evidence="10" id="KW-1185">Reference proteome</keyword>
<keyword evidence="2 7" id="KW-0813">Transport</keyword>
<keyword evidence="6 7" id="KW-0472">Membrane</keyword>
<keyword evidence="5 7" id="KW-1133">Transmembrane helix</keyword>
<evidence type="ECO:0000256" key="2">
    <source>
        <dbReference type="ARBA" id="ARBA00022448"/>
    </source>
</evidence>
<keyword evidence="4 7" id="KW-0812">Transmembrane</keyword>
<dbReference type="PANTHER" id="PTHR43163:SF6">
    <property type="entry name" value="DIPEPTIDE TRANSPORT SYSTEM PERMEASE PROTEIN DPPB-RELATED"/>
    <property type="match status" value="1"/>
</dbReference>
<evidence type="ECO:0000256" key="7">
    <source>
        <dbReference type="RuleBase" id="RU363032"/>
    </source>
</evidence>
<keyword evidence="3" id="KW-1003">Cell membrane</keyword>
<feature type="transmembrane region" description="Helical" evidence="7">
    <location>
        <begin position="107"/>
        <end position="130"/>
    </location>
</feature>
<accession>A0A2N5HIW3</accession>
<dbReference type="SUPFAM" id="SSF161098">
    <property type="entry name" value="MetI-like"/>
    <property type="match status" value="1"/>
</dbReference>
<gene>
    <name evidence="9" type="ORF">CVD27_10255</name>
</gene>
<sequence>MELRNVALANKILLKISSALVSIFGSLILVFFIIYLLPGDPVLSMLDPSTASAETVANLRKELGFDQPIYIQFADYFLNVLHGNFGQSIINSEPVLPKVLEHFPATLTLTLTSAIFSIAIGLLFGVLSAIYRNKWVDFIARLIGLFGISMPTFWSGILLILIFSVFLNWLPAMGSDGWQTLVLPSLSLGFVGAGLIIRMVRTSMLEVINEQFIVTLRAKGLSERIIMYQHALRNALIPAITIIGINIGELMAGTVVIETVFSRQGIGRIVADAIMAKDLPVIQGVVFFSAMVYVIINLLVDLSYSFIDPRVRRSDQR</sequence>
<proteinExistence type="inferred from homology"/>
<feature type="transmembrane region" description="Helical" evidence="7">
    <location>
        <begin position="12"/>
        <end position="37"/>
    </location>
</feature>
<feature type="transmembrane region" description="Helical" evidence="7">
    <location>
        <begin position="142"/>
        <end position="166"/>
    </location>
</feature>
<evidence type="ECO:0000256" key="3">
    <source>
        <dbReference type="ARBA" id="ARBA00022475"/>
    </source>
</evidence>
<evidence type="ECO:0000256" key="6">
    <source>
        <dbReference type="ARBA" id="ARBA00023136"/>
    </source>
</evidence>
<evidence type="ECO:0000256" key="4">
    <source>
        <dbReference type="ARBA" id="ARBA00022692"/>
    </source>
</evidence>
<dbReference type="Gene3D" id="1.10.3720.10">
    <property type="entry name" value="MetI-like"/>
    <property type="match status" value="1"/>
</dbReference>
<feature type="domain" description="ABC transmembrane type-1" evidence="8">
    <location>
        <begin position="103"/>
        <end position="304"/>
    </location>
</feature>
<dbReference type="Pfam" id="PF00528">
    <property type="entry name" value="BPD_transp_1"/>
    <property type="match status" value="1"/>
</dbReference>
<dbReference type="Proteomes" id="UP000234950">
    <property type="component" value="Unassembled WGS sequence"/>
</dbReference>
<comment type="similarity">
    <text evidence="7">Belongs to the binding-protein-dependent transport system permease family.</text>
</comment>
<evidence type="ECO:0000256" key="1">
    <source>
        <dbReference type="ARBA" id="ARBA00004651"/>
    </source>
</evidence>